<accession>A0A146MEQ9</accession>
<dbReference type="EMBL" id="GDHC01001147">
    <property type="protein sequence ID" value="JAQ17482.1"/>
    <property type="molecule type" value="Transcribed_RNA"/>
</dbReference>
<proteinExistence type="predicted"/>
<feature type="non-terminal residue" evidence="2">
    <location>
        <position position="214"/>
    </location>
</feature>
<organism evidence="2">
    <name type="scientific">Lygus hesperus</name>
    <name type="common">Western plant bug</name>
    <dbReference type="NCBI Taxonomy" id="30085"/>
    <lineage>
        <taxon>Eukaryota</taxon>
        <taxon>Metazoa</taxon>
        <taxon>Ecdysozoa</taxon>
        <taxon>Arthropoda</taxon>
        <taxon>Hexapoda</taxon>
        <taxon>Insecta</taxon>
        <taxon>Pterygota</taxon>
        <taxon>Neoptera</taxon>
        <taxon>Paraneoptera</taxon>
        <taxon>Hemiptera</taxon>
        <taxon>Heteroptera</taxon>
        <taxon>Panheteroptera</taxon>
        <taxon>Cimicomorpha</taxon>
        <taxon>Miridae</taxon>
        <taxon>Mirini</taxon>
        <taxon>Lygus</taxon>
    </lineage>
</organism>
<feature type="compositionally biased region" description="Low complexity" evidence="1">
    <location>
        <begin position="94"/>
        <end position="103"/>
    </location>
</feature>
<protein>
    <submittedName>
        <fullName evidence="2">Uncharacterized protein</fullName>
    </submittedName>
</protein>
<sequence length="214" mass="24188">QCKHPSGAAIRIVKEAQFKLVKSELHRWYSVRDTAREKLYYIFQELTTLYDSCEWDIIEQHAIDVAWQKGSKKKTSLLRKIDQLRRAQKPNSPPSSSSTPSPTFFKKVENLSDVTFSPAEVSLLEKGLKHNPVASLGIPASRDLAFSIEASDGPYVTKALCAEEIKRTSRIPLGQEERLAADLKKKFIEKKIVALKADKGNTTVILTKQNYIEK</sequence>
<reference evidence="2" key="1">
    <citation type="journal article" date="2016" name="Gigascience">
        <title>De novo construction of an expanded transcriptome assembly for the western tarnished plant bug, Lygus hesperus.</title>
        <authorList>
            <person name="Tassone E.E."/>
            <person name="Geib S.M."/>
            <person name="Hall B."/>
            <person name="Fabrick J.A."/>
            <person name="Brent C.S."/>
            <person name="Hull J.J."/>
        </authorList>
    </citation>
    <scope>NUCLEOTIDE SEQUENCE</scope>
</reference>
<evidence type="ECO:0000313" key="2">
    <source>
        <dbReference type="EMBL" id="JAQ17482.1"/>
    </source>
</evidence>
<evidence type="ECO:0000256" key="1">
    <source>
        <dbReference type="SAM" id="MobiDB-lite"/>
    </source>
</evidence>
<feature type="region of interest" description="Disordered" evidence="1">
    <location>
        <begin position="84"/>
        <end position="103"/>
    </location>
</feature>
<dbReference type="AlphaFoldDB" id="A0A146MEQ9"/>
<name>A0A146MEQ9_LYGHE</name>
<gene>
    <name evidence="2" type="ORF">g.86277</name>
</gene>
<feature type="non-terminal residue" evidence="2">
    <location>
        <position position="1"/>
    </location>
</feature>